<dbReference type="RefSeq" id="WP_345142566.1">
    <property type="nucleotide sequence ID" value="NZ_BAABAT010000067.1"/>
</dbReference>
<accession>A0ABP8DU73</accession>
<proteinExistence type="predicted"/>
<keyword evidence="2" id="KW-1185">Reference proteome</keyword>
<protein>
    <submittedName>
        <fullName evidence="1">Uncharacterized protein</fullName>
    </submittedName>
</protein>
<dbReference type="EMBL" id="BAABAT010000067">
    <property type="protein sequence ID" value="GAA4263362.1"/>
    <property type="molecule type" value="Genomic_DNA"/>
</dbReference>
<reference evidence="2" key="1">
    <citation type="journal article" date="2019" name="Int. J. Syst. Evol. Microbiol.">
        <title>The Global Catalogue of Microorganisms (GCM) 10K type strain sequencing project: providing services to taxonomists for standard genome sequencing and annotation.</title>
        <authorList>
            <consortium name="The Broad Institute Genomics Platform"/>
            <consortium name="The Broad Institute Genome Sequencing Center for Infectious Disease"/>
            <person name="Wu L."/>
            <person name="Ma J."/>
        </authorList>
    </citation>
    <scope>NUCLEOTIDE SEQUENCE [LARGE SCALE GENOMIC DNA]</scope>
    <source>
        <strain evidence="2">JCM 17441</strain>
    </source>
</reference>
<evidence type="ECO:0000313" key="1">
    <source>
        <dbReference type="EMBL" id="GAA4263362.1"/>
    </source>
</evidence>
<gene>
    <name evidence="1" type="ORF">GCM10022255_107230</name>
</gene>
<comment type="caution">
    <text evidence="1">The sequence shown here is derived from an EMBL/GenBank/DDBJ whole genome shotgun (WGS) entry which is preliminary data.</text>
</comment>
<sequence length="97" mass="10461">MRSEQLLTTSVEAQGGEGKVRADTTVVSVDVNYPTDSGLLASAVVKIYRLIRRTKTVGAATRTTCRDRSHAAARSVRTTASILRCAARQLARKLTAQ</sequence>
<name>A0ABP8DU73_9ACTN</name>
<organism evidence="1 2">
    <name type="scientific">Dactylosporangium darangshiense</name>
    <dbReference type="NCBI Taxonomy" id="579108"/>
    <lineage>
        <taxon>Bacteria</taxon>
        <taxon>Bacillati</taxon>
        <taxon>Actinomycetota</taxon>
        <taxon>Actinomycetes</taxon>
        <taxon>Micromonosporales</taxon>
        <taxon>Micromonosporaceae</taxon>
        <taxon>Dactylosporangium</taxon>
    </lineage>
</organism>
<evidence type="ECO:0000313" key="2">
    <source>
        <dbReference type="Proteomes" id="UP001500620"/>
    </source>
</evidence>
<dbReference type="Proteomes" id="UP001500620">
    <property type="component" value="Unassembled WGS sequence"/>
</dbReference>